<feature type="region of interest" description="Disordered" evidence="7">
    <location>
        <begin position="1"/>
        <end position="31"/>
    </location>
</feature>
<evidence type="ECO:0000313" key="11">
    <source>
        <dbReference type="Proteomes" id="UP000247498"/>
    </source>
</evidence>
<dbReference type="STRING" id="307507.A0A2V0NX18"/>
<keyword evidence="11" id="KW-1185">Reference proteome</keyword>
<evidence type="ECO:0000259" key="9">
    <source>
        <dbReference type="Pfam" id="PF01490"/>
    </source>
</evidence>
<keyword evidence="4" id="KW-0029">Amino-acid transport</keyword>
<feature type="transmembrane region" description="Helical" evidence="8">
    <location>
        <begin position="414"/>
        <end position="434"/>
    </location>
</feature>
<dbReference type="Pfam" id="PF01490">
    <property type="entry name" value="Aa_trans"/>
    <property type="match status" value="1"/>
</dbReference>
<evidence type="ECO:0000256" key="3">
    <source>
        <dbReference type="ARBA" id="ARBA00022692"/>
    </source>
</evidence>
<dbReference type="InParanoid" id="A0A2V0NX18"/>
<evidence type="ECO:0000256" key="6">
    <source>
        <dbReference type="ARBA" id="ARBA00023136"/>
    </source>
</evidence>
<gene>
    <name evidence="10" type="ORF">Rsub_02233</name>
</gene>
<sequence>MTGSLPTTAPGAAPPRGGGGSRGSATAKDAGAAPFEVHKRASETGSLAAGGEDLVLWDNYRQHSAIERRGSTLGHPHEGHSSWLAGVGHIICANIGAGVLSLPNAVAWLGYVAGPIMVVFCTGVAMMCAEMLTHAYRAKGERRATYKDAVTAQLGPRAAGGIVAILYLKYFLVTVGYTVVAATAMQYIARYACDAAGKGASCPASALWIHVLIFSAVQLLLSQLPNLESVAGASAVGALMSLLYTGIALVLAFASVRNARGSPLGRPGTSPLDKVMGVFNAFGSILFSNASAVLTIDIQHTMKEPPPSDVTMRKVVRTAFGTAMVLYLATGTAGYIAIGDSVGADVLVEFENEPQIHKVVPLIANIATVVHFFPAYQVFAQPLFVILEQALLGALPKSINARIQEGGRDWPVRLAYRSFYVCITTLLAACLPFFGAISGLIGALAFWPTVVLAPITMYLQIRKPAKARAIALQVLLWAMFVIAALALIGSVYGFVRSAKSFKPFGGGSSPH</sequence>
<comment type="caution">
    <text evidence="10">The sequence shown here is derived from an EMBL/GenBank/DDBJ whole genome shotgun (WGS) entry which is preliminary data.</text>
</comment>
<feature type="transmembrane region" description="Helical" evidence="8">
    <location>
        <begin position="471"/>
        <end position="495"/>
    </location>
</feature>
<dbReference type="OrthoDB" id="40134at2759"/>
<organism evidence="10 11">
    <name type="scientific">Raphidocelis subcapitata</name>
    <dbReference type="NCBI Taxonomy" id="307507"/>
    <lineage>
        <taxon>Eukaryota</taxon>
        <taxon>Viridiplantae</taxon>
        <taxon>Chlorophyta</taxon>
        <taxon>core chlorophytes</taxon>
        <taxon>Chlorophyceae</taxon>
        <taxon>CS clade</taxon>
        <taxon>Sphaeropleales</taxon>
        <taxon>Selenastraceae</taxon>
        <taxon>Raphidocelis</taxon>
    </lineage>
</organism>
<evidence type="ECO:0000256" key="5">
    <source>
        <dbReference type="ARBA" id="ARBA00022989"/>
    </source>
</evidence>
<dbReference type="Proteomes" id="UP000247498">
    <property type="component" value="Unassembled WGS sequence"/>
</dbReference>
<dbReference type="GO" id="GO:0016020">
    <property type="term" value="C:membrane"/>
    <property type="evidence" value="ECO:0007669"/>
    <property type="project" value="UniProtKB-SubCell"/>
</dbReference>
<keyword evidence="6 8" id="KW-0472">Membrane</keyword>
<proteinExistence type="predicted"/>
<feature type="transmembrane region" description="Helical" evidence="8">
    <location>
        <begin position="108"/>
        <end position="129"/>
    </location>
</feature>
<dbReference type="GO" id="GO:0006865">
    <property type="term" value="P:amino acid transport"/>
    <property type="evidence" value="ECO:0007669"/>
    <property type="project" value="UniProtKB-KW"/>
</dbReference>
<reference evidence="10 11" key="1">
    <citation type="journal article" date="2018" name="Sci. Rep.">
        <title>Raphidocelis subcapitata (=Pseudokirchneriella subcapitata) provides an insight into genome evolution and environmental adaptations in the Sphaeropleales.</title>
        <authorList>
            <person name="Suzuki S."/>
            <person name="Yamaguchi H."/>
            <person name="Nakajima N."/>
            <person name="Kawachi M."/>
        </authorList>
    </citation>
    <scope>NUCLEOTIDE SEQUENCE [LARGE SCALE GENOMIC DNA]</scope>
    <source>
        <strain evidence="10 11">NIES-35</strain>
    </source>
</reference>
<feature type="transmembrane region" description="Helical" evidence="8">
    <location>
        <begin position="275"/>
        <end position="296"/>
    </location>
</feature>
<feature type="transmembrane region" description="Helical" evidence="8">
    <location>
        <begin position="316"/>
        <end position="338"/>
    </location>
</feature>
<name>A0A2V0NX18_9CHLO</name>
<feature type="transmembrane region" description="Helical" evidence="8">
    <location>
        <begin position="440"/>
        <end position="459"/>
    </location>
</feature>
<feature type="transmembrane region" description="Helical" evidence="8">
    <location>
        <begin position="205"/>
        <end position="224"/>
    </location>
</feature>
<accession>A0A2V0NX18</accession>
<dbReference type="EMBL" id="BDRX01000009">
    <property type="protein sequence ID" value="GBF89355.1"/>
    <property type="molecule type" value="Genomic_DNA"/>
</dbReference>
<feature type="compositionally biased region" description="Low complexity" evidence="7">
    <location>
        <begin position="1"/>
        <end position="15"/>
    </location>
</feature>
<dbReference type="AlphaFoldDB" id="A0A2V0NX18"/>
<evidence type="ECO:0000313" key="10">
    <source>
        <dbReference type="EMBL" id="GBF89355.1"/>
    </source>
</evidence>
<dbReference type="InterPro" id="IPR013057">
    <property type="entry name" value="AA_transpt_TM"/>
</dbReference>
<keyword evidence="2" id="KW-0813">Transport</keyword>
<dbReference type="PANTHER" id="PTHR48017">
    <property type="entry name" value="OS05G0424000 PROTEIN-RELATED"/>
    <property type="match status" value="1"/>
</dbReference>
<protein>
    <recommendedName>
        <fullName evidence="9">Amino acid transporter transmembrane domain-containing protein</fullName>
    </recommendedName>
</protein>
<keyword evidence="5 8" id="KW-1133">Transmembrane helix</keyword>
<comment type="subcellular location">
    <subcellularLocation>
        <location evidence="1">Membrane</location>
    </subcellularLocation>
</comment>
<evidence type="ECO:0000256" key="1">
    <source>
        <dbReference type="ARBA" id="ARBA00004370"/>
    </source>
</evidence>
<feature type="transmembrane region" description="Helical" evidence="8">
    <location>
        <begin position="83"/>
        <end position="102"/>
    </location>
</feature>
<evidence type="ECO:0000256" key="7">
    <source>
        <dbReference type="SAM" id="MobiDB-lite"/>
    </source>
</evidence>
<feature type="transmembrane region" description="Helical" evidence="8">
    <location>
        <begin position="230"/>
        <end position="254"/>
    </location>
</feature>
<evidence type="ECO:0000256" key="4">
    <source>
        <dbReference type="ARBA" id="ARBA00022970"/>
    </source>
</evidence>
<feature type="domain" description="Amino acid transporter transmembrane" evidence="9">
    <location>
        <begin position="80"/>
        <end position="494"/>
    </location>
</feature>
<keyword evidence="3 8" id="KW-0812">Transmembrane</keyword>
<evidence type="ECO:0000256" key="8">
    <source>
        <dbReference type="SAM" id="Phobius"/>
    </source>
</evidence>
<evidence type="ECO:0000256" key="2">
    <source>
        <dbReference type="ARBA" id="ARBA00022448"/>
    </source>
</evidence>